<dbReference type="Proteomes" id="UP000466442">
    <property type="component" value="Unassembled WGS sequence"/>
</dbReference>
<feature type="compositionally biased region" description="Basic residues" evidence="3">
    <location>
        <begin position="755"/>
        <end position="788"/>
    </location>
</feature>
<feature type="region of interest" description="Disordered" evidence="3">
    <location>
        <begin position="598"/>
        <end position="805"/>
    </location>
</feature>
<feature type="compositionally biased region" description="Basic residues" evidence="3">
    <location>
        <begin position="665"/>
        <end position="704"/>
    </location>
</feature>
<feature type="compositionally biased region" description="Basic residues" evidence="3">
    <location>
        <begin position="498"/>
        <end position="532"/>
    </location>
</feature>
<dbReference type="PANTHER" id="PTHR15454">
    <property type="entry name" value="NISCHARIN RELATED"/>
    <property type="match status" value="1"/>
</dbReference>
<protein>
    <recommendedName>
        <fullName evidence="6">Leucine-rich repeat-containing protein 43</fullName>
    </recommendedName>
</protein>
<dbReference type="SUPFAM" id="SSF52058">
    <property type="entry name" value="L domain-like"/>
    <property type="match status" value="1"/>
</dbReference>
<keyword evidence="5" id="KW-1185">Reference proteome</keyword>
<accession>A0A8S9Y0T8</accession>
<reference evidence="4" key="1">
    <citation type="journal article" date="2021" name="Mol. Ecol. Resour.">
        <title>Apolygus lucorum genome provides insights into omnivorousness and mesophyll feeding.</title>
        <authorList>
            <person name="Liu Y."/>
            <person name="Liu H."/>
            <person name="Wang H."/>
            <person name="Huang T."/>
            <person name="Liu B."/>
            <person name="Yang B."/>
            <person name="Yin L."/>
            <person name="Li B."/>
            <person name="Zhang Y."/>
            <person name="Zhang S."/>
            <person name="Jiang F."/>
            <person name="Zhang X."/>
            <person name="Ren Y."/>
            <person name="Wang B."/>
            <person name="Wang S."/>
            <person name="Lu Y."/>
            <person name="Wu K."/>
            <person name="Fan W."/>
            <person name="Wang G."/>
        </authorList>
    </citation>
    <scope>NUCLEOTIDE SEQUENCE</scope>
    <source>
        <strain evidence="4">12Hb</strain>
    </source>
</reference>
<dbReference type="GO" id="GO:0005737">
    <property type="term" value="C:cytoplasm"/>
    <property type="evidence" value="ECO:0007669"/>
    <property type="project" value="TreeGrafter"/>
</dbReference>
<evidence type="ECO:0000313" key="4">
    <source>
        <dbReference type="EMBL" id="KAF6214902.1"/>
    </source>
</evidence>
<feature type="compositionally biased region" description="Basic residues" evidence="3">
    <location>
        <begin position="454"/>
        <end position="465"/>
    </location>
</feature>
<feature type="compositionally biased region" description="Gly residues" evidence="3">
    <location>
        <begin position="705"/>
        <end position="715"/>
    </location>
</feature>
<feature type="compositionally biased region" description="Basic and acidic residues" evidence="3">
    <location>
        <begin position="741"/>
        <end position="754"/>
    </location>
</feature>
<name>A0A8S9Y0T8_APOLU</name>
<keyword evidence="1" id="KW-0433">Leucine-rich repeat</keyword>
<evidence type="ECO:0000313" key="5">
    <source>
        <dbReference type="Proteomes" id="UP000466442"/>
    </source>
</evidence>
<dbReference type="PANTHER" id="PTHR15454:SF19">
    <property type="entry name" value="LEUCINE-RICH REPEAT-CONTAINING PROTEIN 51"/>
    <property type="match status" value="1"/>
</dbReference>
<dbReference type="Gene3D" id="3.80.10.10">
    <property type="entry name" value="Ribonuclease Inhibitor"/>
    <property type="match status" value="1"/>
</dbReference>
<feature type="compositionally biased region" description="Basic residues" evidence="3">
    <location>
        <begin position="604"/>
        <end position="645"/>
    </location>
</feature>
<comment type="caution">
    <text evidence="4">The sequence shown here is derived from an EMBL/GenBank/DDBJ whole genome shotgun (WGS) entry which is preliminary data.</text>
</comment>
<feature type="region of interest" description="Disordered" evidence="3">
    <location>
        <begin position="1"/>
        <end position="27"/>
    </location>
</feature>
<feature type="compositionally biased region" description="Basic residues" evidence="3">
    <location>
        <begin position="794"/>
        <end position="805"/>
    </location>
</feature>
<evidence type="ECO:0000256" key="1">
    <source>
        <dbReference type="ARBA" id="ARBA00022614"/>
    </source>
</evidence>
<proteinExistence type="predicted"/>
<gene>
    <name evidence="4" type="ORF">GE061_009647</name>
</gene>
<feature type="region of interest" description="Disordered" evidence="3">
    <location>
        <begin position="433"/>
        <end position="547"/>
    </location>
</feature>
<dbReference type="OrthoDB" id="676979at2759"/>
<evidence type="ECO:0000256" key="2">
    <source>
        <dbReference type="ARBA" id="ARBA00022737"/>
    </source>
</evidence>
<dbReference type="EMBL" id="WIXP02000002">
    <property type="protein sequence ID" value="KAF6214902.1"/>
    <property type="molecule type" value="Genomic_DNA"/>
</dbReference>
<evidence type="ECO:0008006" key="6">
    <source>
        <dbReference type="Google" id="ProtNLM"/>
    </source>
</evidence>
<keyword evidence="2" id="KW-0677">Repeat</keyword>
<feature type="compositionally biased region" description="Basic residues" evidence="3">
    <location>
        <begin position="435"/>
        <end position="446"/>
    </location>
</feature>
<organism evidence="4 5">
    <name type="scientific">Apolygus lucorum</name>
    <name type="common">Small green plant bug</name>
    <name type="synonym">Lygocoris lucorum</name>
    <dbReference type="NCBI Taxonomy" id="248454"/>
    <lineage>
        <taxon>Eukaryota</taxon>
        <taxon>Metazoa</taxon>
        <taxon>Ecdysozoa</taxon>
        <taxon>Arthropoda</taxon>
        <taxon>Hexapoda</taxon>
        <taxon>Insecta</taxon>
        <taxon>Pterygota</taxon>
        <taxon>Neoptera</taxon>
        <taxon>Paraneoptera</taxon>
        <taxon>Hemiptera</taxon>
        <taxon>Heteroptera</taxon>
        <taxon>Panheteroptera</taxon>
        <taxon>Cimicomorpha</taxon>
        <taxon>Miridae</taxon>
        <taxon>Mirini</taxon>
        <taxon>Apolygus</taxon>
    </lineage>
</organism>
<dbReference type="AlphaFoldDB" id="A0A8S9Y0T8"/>
<dbReference type="InterPro" id="IPR032675">
    <property type="entry name" value="LRR_dom_sf"/>
</dbReference>
<sequence>MISLPADGLSNPSLSRPGRKKGRKEKIEERRRRITEFILKSNESPKVYARLNDYTEDIKQYLLKTVKDSYQKNGWISQKMLLGNFPTLRLCFRKITEMDASLHRYKNLLALIITANYLKDFFGRLLPPNLNMLELFGNLMFDIVKFAENAPPLILYLGIGRNYLSKIANLVLLERFEYLYFLDLSENDFENLNAVLERIAKLQNLKCLSLEGNPCSVPVSYVHIVQRSCPQVEHLDGVKYIKDAPKDPEKDDYFGILQFHGIRFFKIPKPLKEGSTSHGGQKIEKFYQLEIEVPLLDPALRDYEARAIKRLQMGVTDVELPEPIPKTLLTFETSNTKQPTSRKQDSATSAELIPVEDQAAMKIERSYIRWLSKDKEPPTLTTFMSPKAHWAKIMTFPSPAIEIPVSQEMWRQLRDTMRSVINMRLYYKEVAFRTTSRKSSRKSKSSNRRESRRSSKRQSMKRKSKAGGGRQSMKRKSKAGGGRQSMKRKSKAGGGRQSMKRQSKAGGKRQSMKRQSKAGGKRQSMKRGSIKHKVGDGTGKKLSRKGTKKEEVLLVRNLIAKIPVPVEIPKWNVPFMGYTWDIRERCCARKYPGIEKINRASTAGKRKSRASSAGKRKSRASSAGKRKSKAGGQRKSKAGGQRKSKMSTGGQRKSRASKAGGRKSMGARKSKTGSRKSMGPRKSKAGGRKSMGGRKSKVGSHRKTMGGGKGGSGHGGGKKNVHGADSYSMPKIMTCHVGVGLKREGREAPLERHSKQSGRSRKSKAPRKSRASRKSKTPRKSKTARKSKAGAQRKSMKRASKAGKK</sequence>
<evidence type="ECO:0000256" key="3">
    <source>
        <dbReference type="SAM" id="MobiDB-lite"/>
    </source>
</evidence>